<evidence type="ECO:0000313" key="2">
    <source>
        <dbReference type="EMBL" id="KAL3626844.1"/>
    </source>
</evidence>
<evidence type="ECO:0000256" key="1">
    <source>
        <dbReference type="SAM" id="MobiDB-lite"/>
    </source>
</evidence>
<protein>
    <submittedName>
        <fullName evidence="2">Uncharacterized protein</fullName>
    </submittedName>
</protein>
<sequence length="363" mass="40968">MGDVGEAPGPSWKDKGKAKLGEPSYFTSAHNQSERKNPGPNSRSLEREDMCLINHAETLDNPPVRISEDLDMNDVWDKRHHPVSKKTCYALRHFKNPGNLLVNRLFVDNLQSTRSLPCPKPSPSIVLTDVAPSFKGLHPALSKNLTSQDVDPTIPKLYIVASEAYSLTDCVKLLNPTPDPSHMMLTAFDEVERPFKMLLSHLSIILTVSQCRREHLLVKHCLHTHCNLRSCSVCSLDWKYAGNTGSGITMLTTSLATASTTIPIFNTCRFSRKQHWTFYPVMCLARINLFALSFCLLLSNHKVPHRIPELIGLLVFWTCFSVSGIQHVQFCLVQEADEWDFGYRVCFLDGLASCVVFDDYIRY</sequence>
<accession>A0ABD3CBY4</accession>
<dbReference type="EMBL" id="JAVIJP010000043">
    <property type="protein sequence ID" value="KAL3626844.1"/>
    <property type="molecule type" value="Genomic_DNA"/>
</dbReference>
<proteinExistence type="predicted"/>
<dbReference type="Proteomes" id="UP001632038">
    <property type="component" value="Unassembled WGS sequence"/>
</dbReference>
<reference evidence="3" key="1">
    <citation type="journal article" date="2024" name="IScience">
        <title>Strigolactones Initiate the Formation of Haustorium-like Structures in Castilleja.</title>
        <authorList>
            <person name="Buerger M."/>
            <person name="Peterson D."/>
            <person name="Chory J."/>
        </authorList>
    </citation>
    <scope>NUCLEOTIDE SEQUENCE [LARGE SCALE GENOMIC DNA]</scope>
</reference>
<evidence type="ECO:0000313" key="3">
    <source>
        <dbReference type="Proteomes" id="UP001632038"/>
    </source>
</evidence>
<dbReference type="AlphaFoldDB" id="A0ABD3CBY4"/>
<organism evidence="2 3">
    <name type="scientific">Castilleja foliolosa</name>
    <dbReference type="NCBI Taxonomy" id="1961234"/>
    <lineage>
        <taxon>Eukaryota</taxon>
        <taxon>Viridiplantae</taxon>
        <taxon>Streptophyta</taxon>
        <taxon>Embryophyta</taxon>
        <taxon>Tracheophyta</taxon>
        <taxon>Spermatophyta</taxon>
        <taxon>Magnoliopsida</taxon>
        <taxon>eudicotyledons</taxon>
        <taxon>Gunneridae</taxon>
        <taxon>Pentapetalae</taxon>
        <taxon>asterids</taxon>
        <taxon>lamiids</taxon>
        <taxon>Lamiales</taxon>
        <taxon>Orobanchaceae</taxon>
        <taxon>Pedicularideae</taxon>
        <taxon>Castillejinae</taxon>
        <taxon>Castilleja</taxon>
    </lineage>
</organism>
<feature type="region of interest" description="Disordered" evidence="1">
    <location>
        <begin position="1"/>
        <end position="45"/>
    </location>
</feature>
<keyword evidence="3" id="KW-1185">Reference proteome</keyword>
<comment type="caution">
    <text evidence="2">The sequence shown here is derived from an EMBL/GenBank/DDBJ whole genome shotgun (WGS) entry which is preliminary data.</text>
</comment>
<gene>
    <name evidence="2" type="ORF">CASFOL_029323</name>
</gene>
<name>A0ABD3CBY4_9LAMI</name>